<comment type="caution">
    <text evidence="2">The sequence shown here is derived from an EMBL/GenBank/DDBJ whole genome shotgun (WGS) entry which is preliminary data.</text>
</comment>
<dbReference type="Gene3D" id="2.30.130.40">
    <property type="entry name" value="LON domain-like"/>
    <property type="match status" value="1"/>
</dbReference>
<reference evidence="3" key="1">
    <citation type="submission" date="2014-09" db="EMBL/GenBank/DDBJ databases">
        <title>Vibrio variabilis JCM 19239. (C206) whole genome shotgun sequence.</title>
        <authorList>
            <person name="Sawabe T."/>
            <person name="Meirelles P."/>
            <person name="Nakanishi M."/>
            <person name="Sayaka M."/>
            <person name="Hattori M."/>
            <person name="Ohkuma M."/>
        </authorList>
    </citation>
    <scope>NUCLEOTIDE SEQUENCE [LARGE SCALE GENOMIC DNA]</scope>
    <source>
        <strain evidence="3">JCM 19239</strain>
    </source>
</reference>
<evidence type="ECO:0000259" key="1">
    <source>
        <dbReference type="Pfam" id="PF02190"/>
    </source>
</evidence>
<gene>
    <name evidence="2" type="ORF">JCM19239_7892</name>
</gene>
<evidence type="ECO:0000313" key="3">
    <source>
        <dbReference type="Proteomes" id="UP000029223"/>
    </source>
</evidence>
<accession>A0ABQ0JLK3</accession>
<dbReference type="SUPFAM" id="SSF88697">
    <property type="entry name" value="PUA domain-like"/>
    <property type="match status" value="1"/>
</dbReference>
<dbReference type="InterPro" id="IPR015947">
    <property type="entry name" value="PUA-like_sf"/>
</dbReference>
<feature type="domain" description="Lon N-terminal" evidence="1">
    <location>
        <begin position="6"/>
        <end position="104"/>
    </location>
</feature>
<sequence>MSQRESGFGVCLISSDAGAVPKNVSAVGTFVSIVDFETLDDGMLGITVSGIKKFRVKHVEADDDGLRQATVDWLEGWDTAELSDENQFLGERLQDVYKKFPQIGELYLHRFFDDAAWVSQRWLEVLPLDCNHFEHLVTQPDCSVAVDFLTQAFKAGDIEEETRH</sequence>
<dbReference type="InterPro" id="IPR046336">
    <property type="entry name" value="Lon_prtase_N_sf"/>
</dbReference>
<keyword evidence="3" id="KW-1185">Reference proteome</keyword>
<dbReference type="EMBL" id="BBMS01000069">
    <property type="protein sequence ID" value="GAL29628.1"/>
    <property type="molecule type" value="Genomic_DNA"/>
</dbReference>
<dbReference type="InterPro" id="IPR003111">
    <property type="entry name" value="Lon_prtase_N"/>
</dbReference>
<evidence type="ECO:0000313" key="2">
    <source>
        <dbReference type="EMBL" id="GAL29628.1"/>
    </source>
</evidence>
<dbReference type="Pfam" id="PF02190">
    <property type="entry name" value="LON_substr_bdg"/>
    <property type="match status" value="1"/>
</dbReference>
<protein>
    <recommendedName>
        <fullName evidence="1">Lon N-terminal domain-containing protein</fullName>
    </recommendedName>
</protein>
<name>A0ABQ0JLK3_9VIBR</name>
<proteinExistence type="predicted"/>
<dbReference type="Proteomes" id="UP000029223">
    <property type="component" value="Unassembled WGS sequence"/>
</dbReference>
<organism evidence="2 3">
    <name type="scientific">Vibrio variabilis</name>
    <dbReference type="NCBI Taxonomy" id="990271"/>
    <lineage>
        <taxon>Bacteria</taxon>
        <taxon>Pseudomonadati</taxon>
        <taxon>Pseudomonadota</taxon>
        <taxon>Gammaproteobacteria</taxon>
        <taxon>Vibrionales</taxon>
        <taxon>Vibrionaceae</taxon>
        <taxon>Vibrio</taxon>
    </lineage>
</organism>